<dbReference type="InterPro" id="IPR011993">
    <property type="entry name" value="PH-like_dom_sf"/>
</dbReference>
<accession>A0AAN0IWN9</accession>
<protein>
    <recommendedName>
        <fullName evidence="4">IRS-type PTB domain-containing protein</fullName>
    </recommendedName>
</protein>
<dbReference type="AlphaFoldDB" id="A0AAN0IWN9"/>
<evidence type="ECO:0000313" key="2">
    <source>
        <dbReference type="EnsemblMetazoa" id="XP_019848848.1"/>
    </source>
</evidence>
<feature type="region of interest" description="Disordered" evidence="1">
    <location>
        <begin position="546"/>
        <end position="587"/>
    </location>
</feature>
<evidence type="ECO:0000256" key="1">
    <source>
        <dbReference type="SAM" id="MobiDB-lite"/>
    </source>
</evidence>
<dbReference type="GeneID" id="109580274"/>
<dbReference type="Gene3D" id="2.30.29.30">
    <property type="entry name" value="Pleckstrin-homology domain (PH domain)/Phosphotyrosine-binding domain (PTB)"/>
    <property type="match status" value="1"/>
</dbReference>
<dbReference type="KEGG" id="aqu:109580274"/>
<feature type="compositionally biased region" description="Pro residues" evidence="1">
    <location>
        <begin position="573"/>
        <end position="587"/>
    </location>
</feature>
<evidence type="ECO:0000313" key="3">
    <source>
        <dbReference type="Proteomes" id="UP000007879"/>
    </source>
</evidence>
<sequence>MIMNLLPVTYAHAVLNPLTHSCCYWADLIFCRTRRERRDCSDIMSSQQSILEGQPFLYDYARMKFKMETTMRPVNCPQVTWKDSKKQWVVLCGHIAPHHCYLTYCAQEDIWLVNKNRSTLPRIKLDNFLLFTRQMKIDIVFGYFSIVLEFDSQSKLKQWLDAFATIRSRVYVELIRCPEYPEIEKEYVLHLCPDKIIFYSAKSKDMKGVVEFQWPVTVIKRAKYHNFVGKLEIEIGRSAETGNGQYFFIGFGVKKVFKDIRGKIEEARKSGSLRKPTENLAETKQEAGHTMIISDPVLVSPPPVLPETRQEAGHTMIISDPVLVSPPPVLPYRGKSATMSVVEGNDRSNAAVMQPSLERPPQPVPRRSTINRFPSSSTGASIERFPSSSTGVSIERFPSSLTGVSDYENEQPPPLPPRMEIEDFGEVDLVSYHTIGEDLFADVNEISYDVPNPTPPPIPARSTMPHHSTIPHHSSESSIGEVAPPIPRRSTLPRSSSASNIPPPQPTGAAAEPVILSQQPWRLPMDDPRYQPLVIFQSSSNEGINNFMGAGTMPRLSEGTLPGLPEEAYDYPTPHPHPPAYPPPSYQ</sequence>
<proteinExistence type="predicted"/>
<dbReference type="Proteomes" id="UP000007879">
    <property type="component" value="Unassembled WGS sequence"/>
</dbReference>
<keyword evidence="3" id="KW-1185">Reference proteome</keyword>
<evidence type="ECO:0008006" key="4">
    <source>
        <dbReference type="Google" id="ProtNLM"/>
    </source>
</evidence>
<dbReference type="EnsemblMetazoa" id="XM_019993289.1">
    <property type="protein sequence ID" value="XP_019848848.1"/>
    <property type="gene ID" value="LOC109580274"/>
</dbReference>
<name>A0AAN0IWN9_AMPQE</name>
<reference evidence="3" key="1">
    <citation type="journal article" date="2010" name="Nature">
        <title>The Amphimedon queenslandica genome and the evolution of animal complexity.</title>
        <authorList>
            <person name="Srivastava M."/>
            <person name="Simakov O."/>
            <person name="Chapman J."/>
            <person name="Fahey B."/>
            <person name="Gauthier M.E."/>
            <person name="Mitros T."/>
            <person name="Richards G.S."/>
            <person name="Conaco C."/>
            <person name="Dacre M."/>
            <person name="Hellsten U."/>
            <person name="Larroux C."/>
            <person name="Putnam N.H."/>
            <person name="Stanke M."/>
            <person name="Adamska M."/>
            <person name="Darling A."/>
            <person name="Degnan S.M."/>
            <person name="Oakley T.H."/>
            <person name="Plachetzki D.C."/>
            <person name="Zhai Y."/>
            <person name="Adamski M."/>
            <person name="Calcino A."/>
            <person name="Cummins S.F."/>
            <person name="Goodstein D.M."/>
            <person name="Harris C."/>
            <person name="Jackson D.J."/>
            <person name="Leys S.P."/>
            <person name="Shu S."/>
            <person name="Woodcroft B.J."/>
            <person name="Vervoort M."/>
            <person name="Kosik K.S."/>
            <person name="Manning G."/>
            <person name="Degnan B.M."/>
            <person name="Rokhsar D.S."/>
        </authorList>
    </citation>
    <scope>NUCLEOTIDE SEQUENCE [LARGE SCALE GENOMIC DNA]</scope>
</reference>
<dbReference type="RefSeq" id="XP_019848848.1">
    <property type="nucleotide sequence ID" value="XM_019993289.1"/>
</dbReference>
<reference evidence="2" key="2">
    <citation type="submission" date="2024-06" db="UniProtKB">
        <authorList>
            <consortium name="EnsemblMetazoa"/>
        </authorList>
    </citation>
    <scope>IDENTIFICATION</scope>
</reference>
<dbReference type="SUPFAM" id="SSF50729">
    <property type="entry name" value="PH domain-like"/>
    <property type="match status" value="1"/>
</dbReference>
<organism evidence="2 3">
    <name type="scientific">Amphimedon queenslandica</name>
    <name type="common">Sponge</name>
    <dbReference type="NCBI Taxonomy" id="400682"/>
    <lineage>
        <taxon>Eukaryota</taxon>
        <taxon>Metazoa</taxon>
        <taxon>Porifera</taxon>
        <taxon>Demospongiae</taxon>
        <taxon>Heteroscleromorpha</taxon>
        <taxon>Haplosclerida</taxon>
        <taxon>Niphatidae</taxon>
        <taxon>Amphimedon</taxon>
    </lineage>
</organism>
<feature type="compositionally biased region" description="Polar residues" evidence="1">
    <location>
        <begin position="368"/>
        <end position="392"/>
    </location>
</feature>
<feature type="region of interest" description="Disordered" evidence="1">
    <location>
        <begin position="355"/>
        <end position="420"/>
    </location>
</feature>
<feature type="region of interest" description="Disordered" evidence="1">
    <location>
        <begin position="447"/>
        <end position="510"/>
    </location>
</feature>